<keyword evidence="9" id="KW-0539">Nucleus</keyword>
<evidence type="ECO:0000313" key="13">
    <source>
        <dbReference type="WBParaSite" id="Pan_g13619.t1"/>
    </source>
</evidence>
<name>A0A7E4UX47_PANRE</name>
<dbReference type="Proteomes" id="UP000492821">
    <property type="component" value="Unassembled WGS sequence"/>
</dbReference>
<dbReference type="Gene3D" id="3.30.50.10">
    <property type="entry name" value="Erythroid Transcription Factor GATA-1, subunit A"/>
    <property type="match status" value="1"/>
</dbReference>
<evidence type="ECO:0000256" key="7">
    <source>
        <dbReference type="ARBA" id="ARBA00023163"/>
    </source>
</evidence>
<accession>A0A7E4UX47</accession>
<dbReference type="Pfam" id="PF00105">
    <property type="entry name" value="zf-C4"/>
    <property type="match status" value="1"/>
</dbReference>
<dbReference type="Gene3D" id="1.10.565.10">
    <property type="entry name" value="Retinoid X Receptor"/>
    <property type="match status" value="1"/>
</dbReference>
<dbReference type="GO" id="GO:0003700">
    <property type="term" value="F:DNA-binding transcription factor activity"/>
    <property type="evidence" value="ECO:0007669"/>
    <property type="project" value="InterPro"/>
</dbReference>
<evidence type="ECO:0000259" key="11">
    <source>
        <dbReference type="PROSITE" id="PS51843"/>
    </source>
</evidence>
<keyword evidence="5" id="KW-0805">Transcription regulation</keyword>
<sequence length="404" mass="46727">MHSMTVDYDNADCEICLVCGGPTRGLHFQVNACRACAAFYRRSVKSKLVYRCQRGTGRCDLKTKINGKPLCRYCRMKKCAEIGMRLDATDIGHESTTSSPLDKAPYSVPHIEHQFSGSVVRVEGKRVIYDANPLIHTIKENLKKDTTNSFYGIAGVKLSPLQRMAYEIATFISHYTPNIADVEVISEIVSNGSMRFQEEYLLKLVHICTSCEHFVKLEHSQKFLMFRHFWGAFQNIERAYQTMMLFGHEVTDTRFLIEYNKAMDIGRTKLLAYGDVDNEELKRVFEPVKERMFCYLLNPMKALRPTLFEISYIALNCLWCCVDLTDITSDTYQTSEEVLQRSANELHNYYTYDMKLPNYAARHAALIRLISTTEALRRSRKDAFILAKFFNVIQFDFFECELEE</sequence>
<dbReference type="PROSITE" id="PS51843">
    <property type="entry name" value="NR_LBD"/>
    <property type="match status" value="1"/>
</dbReference>
<dbReference type="InterPro" id="IPR051152">
    <property type="entry name" value="C.elegans_Orphan_NR"/>
</dbReference>
<reference evidence="13" key="2">
    <citation type="submission" date="2020-10" db="UniProtKB">
        <authorList>
            <consortium name="WormBaseParasite"/>
        </authorList>
    </citation>
    <scope>IDENTIFICATION</scope>
</reference>
<keyword evidence="12" id="KW-1185">Reference proteome</keyword>
<keyword evidence="3" id="KW-0863">Zinc-finger</keyword>
<dbReference type="WBParaSite" id="Pan_g13619.t1">
    <property type="protein sequence ID" value="Pan_g13619.t1"/>
    <property type="gene ID" value="Pan_g13619"/>
</dbReference>
<evidence type="ECO:0000256" key="1">
    <source>
        <dbReference type="ARBA" id="ARBA00005993"/>
    </source>
</evidence>
<dbReference type="InterPro" id="IPR000536">
    <property type="entry name" value="Nucl_hrmn_rcpt_lig-bd"/>
</dbReference>
<evidence type="ECO:0000256" key="5">
    <source>
        <dbReference type="ARBA" id="ARBA00023015"/>
    </source>
</evidence>
<dbReference type="PANTHER" id="PTHR45680">
    <property type="entry name" value="NUCLEAR HORMONE RECEPTOR FAMILY"/>
    <property type="match status" value="1"/>
</dbReference>
<dbReference type="SMART" id="SM00399">
    <property type="entry name" value="ZnF_C4"/>
    <property type="match status" value="1"/>
</dbReference>
<proteinExistence type="inferred from homology"/>
<protein>
    <submittedName>
        <fullName evidence="13">Nuclear receptor domain-containing protein</fullName>
    </submittedName>
</protein>
<evidence type="ECO:0000256" key="8">
    <source>
        <dbReference type="ARBA" id="ARBA00023170"/>
    </source>
</evidence>
<keyword evidence="8" id="KW-0675">Receptor</keyword>
<dbReference type="SUPFAM" id="SSF48508">
    <property type="entry name" value="Nuclear receptor ligand-binding domain"/>
    <property type="match status" value="1"/>
</dbReference>
<dbReference type="InterPro" id="IPR013088">
    <property type="entry name" value="Znf_NHR/GATA"/>
</dbReference>
<feature type="domain" description="NR LBD" evidence="11">
    <location>
        <begin position="160"/>
        <end position="404"/>
    </location>
</feature>
<evidence type="ECO:0000256" key="6">
    <source>
        <dbReference type="ARBA" id="ARBA00023125"/>
    </source>
</evidence>
<evidence type="ECO:0000256" key="3">
    <source>
        <dbReference type="ARBA" id="ARBA00022771"/>
    </source>
</evidence>
<organism evidence="12 13">
    <name type="scientific">Panagrellus redivivus</name>
    <name type="common">Microworm</name>
    <dbReference type="NCBI Taxonomy" id="6233"/>
    <lineage>
        <taxon>Eukaryota</taxon>
        <taxon>Metazoa</taxon>
        <taxon>Ecdysozoa</taxon>
        <taxon>Nematoda</taxon>
        <taxon>Chromadorea</taxon>
        <taxon>Rhabditida</taxon>
        <taxon>Tylenchina</taxon>
        <taxon>Panagrolaimomorpha</taxon>
        <taxon>Panagrolaimoidea</taxon>
        <taxon>Panagrolaimidae</taxon>
        <taxon>Panagrellus</taxon>
    </lineage>
</organism>
<keyword evidence="7" id="KW-0804">Transcription</keyword>
<dbReference type="GO" id="GO:0008270">
    <property type="term" value="F:zinc ion binding"/>
    <property type="evidence" value="ECO:0007669"/>
    <property type="project" value="UniProtKB-KW"/>
</dbReference>
<dbReference type="InterPro" id="IPR001628">
    <property type="entry name" value="Znf_hrmn_rcpt"/>
</dbReference>
<reference evidence="12" key="1">
    <citation type="journal article" date="2013" name="Genetics">
        <title>The draft genome and transcriptome of Panagrellus redivivus are shaped by the harsh demands of a free-living lifestyle.</title>
        <authorList>
            <person name="Srinivasan J."/>
            <person name="Dillman A.R."/>
            <person name="Macchietto M.G."/>
            <person name="Heikkinen L."/>
            <person name="Lakso M."/>
            <person name="Fracchia K.M."/>
            <person name="Antoshechkin I."/>
            <person name="Mortazavi A."/>
            <person name="Wong G."/>
            <person name="Sternberg P.W."/>
        </authorList>
    </citation>
    <scope>NUCLEOTIDE SEQUENCE [LARGE SCALE GENOMIC DNA]</scope>
    <source>
        <strain evidence="12">MT8872</strain>
    </source>
</reference>
<dbReference type="PRINTS" id="PR00047">
    <property type="entry name" value="STROIDFINGER"/>
</dbReference>
<keyword evidence="2" id="KW-0479">Metal-binding</keyword>
<dbReference type="AlphaFoldDB" id="A0A7E4UX47"/>
<dbReference type="GO" id="GO:0043565">
    <property type="term" value="F:sequence-specific DNA binding"/>
    <property type="evidence" value="ECO:0007669"/>
    <property type="project" value="InterPro"/>
</dbReference>
<keyword evidence="4" id="KW-0862">Zinc</keyword>
<dbReference type="SUPFAM" id="SSF57716">
    <property type="entry name" value="Glucocorticoid receptor-like (DNA-binding domain)"/>
    <property type="match status" value="1"/>
</dbReference>
<dbReference type="SMART" id="SM00430">
    <property type="entry name" value="HOLI"/>
    <property type="match status" value="1"/>
</dbReference>
<evidence type="ECO:0000313" key="12">
    <source>
        <dbReference type="Proteomes" id="UP000492821"/>
    </source>
</evidence>
<evidence type="ECO:0000256" key="2">
    <source>
        <dbReference type="ARBA" id="ARBA00022723"/>
    </source>
</evidence>
<dbReference type="InterPro" id="IPR035500">
    <property type="entry name" value="NHR-like_dom_sf"/>
</dbReference>
<keyword evidence="6" id="KW-0238">DNA-binding</keyword>
<evidence type="ECO:0000256" key="4">
    <source>
        <dbReference type="ARBA" id="ARBA00022833"/>
    </source>
</evidence>
<comment type="similarity">
    <text evidence="1">Belongs to the nuclear hormone receptor family.</text>
</comment>
<dbReference type="Pfam" id="PF00104">
    <property type="entry name" value="Hormone_recep"/>
    <property type="match status" value="1"/>
</dbReference>
<feature type="domain" description="Nuclear receptor" evidence="10">
    <location>
        <begin position="13"/>
        <end position="91"/>
    </location>
</feature>
<dbReference type="PROSITE" id="PS51030">
    <property type="entry name" value="NUCLEAR_REC_DBD_2"/>
    <property type="match status" value="1"/>
</dbReference>
<evidence type="ECO:0000259" key="10">
    <source>
        <dbReference type="PROSITE" id="PS51030"/>
    </source>
</evidence>
<dbReference type="PANTHER" id="PTHR45680:SF23">
    <property type="entry name" value="NUCLEAR HORMONE RECEPTOR FAMILY"/>
    <property type="match status" value="1"/>
</dbReference>
<evidence type="ECO:0000256" key="9">
    <source>
        <dbReference type="ARBA" id="ARBA00023242"/>
    </source>
</evidence>